<keyword evidence="2" id="KW-1185">Reference proteome</keyword>
<dbReference type="Proteomes" id="UP000632766">
    <property type="component" value="Unassembled WGS sequence"/>
</dbReference>
<comment type="caution">
    <text evidence="1">The sequence shown here is derived from an EMBL/GenBank/DDBJ whole genome shotgun (WGS) entry which is preliminary data.</text>
</comment>
<name>A0A8J7HL67_9NOST</name>
<dbReference type="EMBL" id="JAECZC010000007">
    <property type="protein sequence ID" value="MBH8561641.1"/>
    <property type="molecule type" value="Genomic_DNA"/>
</dbReference>
<gene>
    <name evidence="1" type="ORF">I8748_05515</name>
</gene>
<evidence type="ECO:0000313" key="2">
    <source>
        <dbReference type="Proteomes" id="UP000632766"/>
    </source>
</evidence>
<reference evidence="1 2" key="1">
    <citation type="journal article" date="2021" name="Int. J. Syst. Evol. Microbiol.">
        <title>Amazonocrinis nigriterrae gen. nov., sp. nov., Atlanticothrix silvestris gen. nov., sp. nov. and Dendronalium phyllosphericum gen. nov., sp. nov., nostocacean cyanobacteria from Brazilian environments.</title>
        <authorList>
            <person name="Alvarenga D.O."/>
            <person name="Andreote A.P.D."/>
            <person name="Branco L.H.Z."/>
            <person name="Delbaje E."/>
            <person name="Cruz R.B."/>
            <person name="Varani A.M."/>
            <person name="Fiore M.F."/>
        </authorList>
    </citation>
    <scope>NUCLEOTIDE SEQUENCE [LARGE SCALE GENOMIC DNA]</scope>
    <source>
        <strain evidence="1 2">CENA67</strain>
    </source>
</reference>
<dbReference type="AlphaFoldDB" id="A0A8J7HL67"/>
<dbReference type="RefSeq" id="WP_198123647.1">
    <property type="nucleotide sequence ID" value="NZ_JAECZC010000007.1"/>
</dbReference>
<proteinExistence type="predicted"/>
<accession>A0A8J7HL67</accession>
<protein>
    <submittedName>
        <fullName evidence="1">Uncharacterized protein</fullName>
    </submittedName>
</protein>
<organism evidence="1 2">
    <name type="scientific">Amazonocrinis nigriterrae CENA67</name>
    <dbReference type="NCBI Taxonomy" id="2794033"/>
    <lineage>
        <taxon>Bacteria</taxon>
        <taxon>Bacillati</taxon>
        <taxon>Cyanobacteriota</taxon>
        <taxon>Cyanophyceae</taxon>
        <taxon>Nostocales</taxon>
        <taxon>Nostocaceae</taxon>
        <taxon>Amazonocrinis</taxon>
        <taxon>Amazonocrinis nigriterrae</taxon>
    </lineage>
</organism>
<evidence type="ECO:0000313" key="1">
    <source>
        <dbReference type="EMBL" id="MBH8561641.1"/>
    </source>
</evidence>
<sequence length="73" mass="8207">MTFDISTPIIWYPGQIDIDLDEEVSLMMERAKATSDLLNGTLETDTFLDLLDGQGFDVFELAESCWTIPVFTA</sequence>